<feature type="region of interest" description="Disordered" evidence="1">
    <location>
        <begin position="90"/>
        <end position="113"/>
    </location>
</feature>
<sequence>MCQFSERQSVIQELFTLLLLQHEDDTDDLISKLFNLPGSPTIGNIFFSDNPEMMLVTDELFSNEDDMGDLLQTVISTIHSDNQRGFRVASKPNLSPPSIPQQQLSSAASDTTPACNLPGTTRIQWQRGLSWPMCSKFECGPL</sequence>
<organism evidence="2 3">
    <name type="scientific">Puccinia graminis f. sp. tritici</name>
    <dbReference type="NCBI Taxonomy" id="56615"/>
    <lineage>
        <taxon>Eukaryota</taxon>
        <taxon>Fungi</taxon>
        <taxon>Dikarya</taxon>
        <taxon>Basidiomycota</taxon>
        <taxon>Pucciniomycotina</taxon>
        <taxon>Pucciniomycetes</taxon>
        <taxon>Pucciniales</taxon>
        <taxon>Pucciniaceae</taxon>
        <taxon>Puccinia</taxon>
    </lineage>
</organism>
<evidence type="ECO:0000313" key="2">
    <source>
        <dbReference type="EMBL" id="KAA1101532.1"/>
    </source>
</evidence>
<evidence type="ECO:0000256" key="1">
    <source>
        <dbReference type="SAM" id="MobiDB-lite"/>
    </source>
</evidence>
<reference evidence="2 3" key="1">
    <citation type="submission" date="2019-05" db="EMBL/GenBank/DDBJ databases">
        <title>Emergence of the Ug99 lineage of the wheat stem rust pathogen through somatic hybridization.</title>
        <authorList>
            <person name="Li F."/>
            <person name="Upadhyaya N.M."/>
            <person name="Sperschneider J."/>
            <person name="Matny O."/>
            <person name="Nguyen-Phuc H."/>
            <person name="Mago R."/>
            <person name="Raley C."/>
            <person name="Miller M.E."/>
            <person name="Silverstein K.A.T."/>
            <person name="Henningsen E."/>
            <person name="Hirsch C.D."/>
            <person name="Visser B."/>
            <person name="Pretorius Z.A."/>
            <person name="Steffenson B.J."/>
            <person name="Schwessinger B."/>
            <person name="Dodds P.N."/>
            <person name="Figueroa M."/>
        </authorList>
    </citation>
    <scope>NUCLEOTIDE SEQUENCE [LARGE SCALE GENOMIC DNA]</scope>
    <source>
        <strain evidence="2">21-0</strain>
    </source>
</reference>
<comment type="caution">
    <text evidence="2">The sequence shown here is derived from an EMBL/GenBank/DDBJ whole genome shotgun (WGS) entry which is preliminary data.</text>
</comment>
<dbReference type="EMBL" id="VSWC01000053">
    <property type="protein sequence ID" value="KAA1101532.1"/>
    <property type="molecule type" value="Genomic_DNA"/>
</dbReference>
<evidence type="ECO:0000313" key="3">
    <source>
        <dbReference type="Proteomes" id="UP000324748"/>
    </source>
</evidence>
<protein>
    <submittedName>
        <fullName evidence="2">Uncharacterized protein</fullName>
    </submittedName>
</protein>
<keyword evidence="3" id="KW-1185">Reference proteome</keyword>
<gene>
    <name evidence="2" type="ORF">PGT21_023706</name>
</gene>
<dbReference type="Proteomes" id="UP000324748">
    <property type="component" value="Unassembled WGS sequence"/>
</dbReference>
<accession>A0A5B0PL56</accession>
<name>A0A5B0PL56_PUCGR</name>
<proteinExistence type="predicted"/>
<dbReference type="AlphaFoldDB" id="A0A5B0PL56"/>
<feature type="compositionally biased region" description="Low complexity" evidence="1">
    <location>
        <begin position="100"/>
        <end position="109"/>
    </location>
</feature>